<dbReference type="Proteomes" id="UP001604277">
    <property type="component" value="Unassembled WGS sequence"/>
</dbReference>
<comment type="caution">
    <text evidence="2">The sequence shown here is derived from an EMBL/GenBank/DDBJ whole genome shotgun (WGS) entry which is preliminary data.</text>
</comment>
<feature type="compositionally biased region" description="Polar residues" evidence="1">
    <location>
        <begin position="384"/>
        <end position="398"/>
    </location>
</feature>
<evidence type="ECO:0000256" key="1">
    <source>
        <dbReference type="SAM" id="MobiDB-lite"/>
    </source>
</evidence>
<feature type="region of interest" description="Disordered" evidence="1">
    <location>
        <begin position="254"/>
        <end position="318"/>
    </location>
</feature>
<keyword evidence="3" id="KW-1185">Reference proteome</keyword>
<feature type="compositionally biased region" description="Basic and acidic residues" evidence="1">
    <location>
        <begin position="296"/>
        <end position="316"/>
    </location>
</feature>
<evidence type="ECO:0000313" key="2">
    <source>
        <dbReference type="EMBL" id="KAL2508712.1"/>
    </source>
</evidence>
<sequence length="543" mass="62187">MSRCFPFPPPGYERKHPPEDLDLLREEKCKETKHKKEKKDKENREGREKREKDRSEGKHREKRSRKEKHREKRSRKEKHKDKKDKNRNKKKDEEDRGKDKEKSSISEESAVAGKVEVRNGESLRPTVHKKATGSSSDEAKHATQLRVQNGGKPVQNNLISQELKESKCVLDPDSRIINQKESVSQLLETVSGAYKRDQDAARAAARDSSALLGEDNGQNKDNGVDRKTNVQIWNLAETAKFKVGAMPRLVEEHCDQRLKGKEKSKEKDDDKWGENHKDKERDKYSHRKDTNKRKEKAKEKSEHKKIEQDGSKDQNRNEVIGVASNNSTHLLKDLNSNAVNKGNIRKRKDLDSYGFLHESEVRPNKLLKEASHHLTENGRKLDSSRTPNFPTSDKQGISDNVRLGKKDQRVNGTIVAQQLSISKPKPSTETIITNQIAEASKKTPDPEKYVSKALSVPKVEDQIAEASRKPPHPDSKYLSVVLTVPKMEWSEFDDQDWLFSRKDPLSEKPEVGSVQINQERCVWSEAMHVVSADVYALPYVIPY</sequence>
<dbReference type="AlphaFoldDB" id="A0ABD1T7L8"/>
<feature type="compositionally biased region" description="Basic residues" evidence="1">
    <location>
        <begin position="284"/>
        <end position="295"/>
    </location>
</feature>
<feature type="compositionally biased region" description="Basic and acidic residues" evidence="1">
    <location>
        <begin position="12"/>
        <end position="30"/>
    </location>
</feature>
<dbReference type="PANTHER" id="PTHR34660">
    <property type="entry name" value="MYB-LIKE PROTEIN X"/>
    <property type="match status" value="1"/>
</dbReference>
<name>A0ABD1T7L8_9LAMI</name>
<feature type="compositionally biased region" description="Basic and acidic residues" evidence="1">
    <location>
        <begin position="39"/>
        <end position="59"/>
    </location>
</feature>
<evidence type="ECO:0000313" key="3">
    <source>
        <dbReference type="Proteomes" id="UP001604277"/>
    </source>
</evidence>
<feature type="compositionally biased region" description="Basic and acidic residues" evidence="1">
    <location>
        <begin position="373"/>
        <end position="383"/>
    </location>
</feature>
<reference evidence="3" key="1">
    <citation type="submission" date="2024-07" db="EMBL/GenBank/DDBJ databases">
        <title>Two chromosome-level genome assemblies of Korean endemic species Abeliophyllum distichum and Forsythia ovata (Oleaceae).</title>
        <authorList>
            <person name="Jang H."/>
        </authorList>
    </citation>
    <scope>NUCLEOTIDE SEQUENCE [LARGE SCALE GENOMIC DNA]</scope>
</reference>
<proteinExistence type="predicted"/>
<gene>
    <name evidence="2" type="ORF">Fot_32359</name>
</gene>
<feature type="compositionally biased region" description="Pro residues" evidence="1">
    <location>
        <begin position="1"/>
        <end position="11"/>
    </location>
</feature>
<dbReference type="EMBL" id="JBFOLJ010000009">
    <property type="protein sequence ID" value="KAL2508712.1"/>
    <property type="molecule type" value="Genomic_DNA"/>
</dbReference>
<feature type="compositionally biased region" description="Basic and acidic residues" evidence="1">
    <location>
        <begin position="90"/>
        <end position="105"/>
    </location>
</feature>
<feature type="compositionally biased region" description="Basic and acidic residues" evidence="1">
    <location>
        <begin position="254"/>
        <end position="283"/>
    </location>
</feature>
<feature type="compositionally biased region" description="Basic residues" evidence="1">
    <location>
        <begin position="60"/>
        <end position="89"/>
    </location>
</feature>
<organism evidence="2 3">
    <name type="scientific">Forsythia ovata</name>
    <dbReference type="NCBI Taxonomy" id="205694"/>
    <lineage>
        <taxon>Eukaryota</taxon>
        <taxon>Viridiplantae</taxon>
        <taxon>Streptophyta</taxon>
        <taxon>Embryophyta</taxon>
        <taxon>Tracheophyta</taxon>
        <taxon>Spermatophyta</taxon>
        <taxon>Magnoliopsida</taxon>
        <taxon>eudicotyledons</taxon>
        <taxon>Gunneridae</taxon>
        <taxon>Pentapetalae</taxon>
        <taxon>asterids</taxon>
        <taxon>lamiids</taxon>
        <taxon>Lamiales</taxon>
        <taxon>Oleaceae</taxon>
        <taxon>Forsythieae</taxon>
        <taxon>Forsythia</taxon>
    </lineage>
</organism>
<feature type="region of interest" description="Disordered" evidence="1">
    <location>
        <begin position="200"/>
        <end position="230"/>
    </location>
</feature>
<accession>A0ABD1T7L8</accession>
<feature type="region of interest" description="Disordered" evidence="1">
    <location>
        <begin position="1"/>
        <end position="159"/>
    </location>
</feature>
<protein>
    <submittedName>
        <fullName evidence="2">DNA ligase 1-like</fullName>
    </submittedName>
</protein>
<feature type="region of interest" description="Disordered" evidence="1">
    <location>
        <begin position="373"/>
        <end position="399"/>
    </location>
</feature>
<dbReference type="PANTHER" id="PTHR34660:SF3">
    <property type="entry name" value="RRM DOMAIN-CONTAINING PROTEIN"/>
    <property type="match status" value="1"/>
</dbReference>
<feature type="compositionally biased region" description="Low complexity" evidence="1">
    <location>
        <begin position="201"/>
        <end position="212"/>
    </location>
</feature>